<proteinExistence type="predicted"/>
<dbReference type="AlphaFoldDB" id="A0A317CDL2"/>
<keyword evidence="2" id="KW-1185">Reference proteome</keyword>
<reference evidence="1 2" key="1">
    <citation type="submission" date="2018-05" db="EMBL/GenBank/DDBJ databases">
        <title>Leucothrix arctica sp. nov., isolated from Arctic seawater.</title>
        <authorList>
            <person name="Choi A."/>
            <person name="Baek K."/>
        </authorList>
    </citation>
    <scope>NUCLEOTIDE SEQUENCE [LARGE SCALE GENOMIC DNA]</scope>
    <source>
        <strain evidence="1 2">JCM 18388</strain>
    </source>
</reference>
<dbReference type="OrthoDB" id="9815616at2"/>
<dbReference type="NCBIfam" id="TIGR02564">
    <property type="entry name" value="cas_Csy1"/>
    <property type="match status" value="1"/>
</dbReference>
<evidence type="ECO:0000313" key="1">
    <source>
        <dbReference type="EMBL" id="PWQ96477.1"/>
    </source>
</evidence>
<gene>
    <name evidence="1" type="primary">csy1</name>
    <name evidence="1" type="ORF">DKW60_13040</name>
</gene>
<dbReference type="InterPro" id="IPR013397">
    <property type="entry name" value="CRISPR-assoc_prot_Csy1"/>
</dbReference>
<dbReference type="Pfam" id="PF09611">
    <property type="entry name" value="Cas_Csy1"/>
    <property type="match status" value="1"/>
</dbReference>
<evidence type="ECO:0000313" key="2">
    <source>
        <dbReference type="Proteomes" id="UP000245539"/>
    </source>
</evidence>
<sequence length="497" mass="57087">MSTEPLSSWQEVIKTYIDELNDEDKKGQFINELLSSFYSDSLARASTDNEQEQKELSKLIATVKRIPASANSRVKFEALYSTFRSKEWVEDLTEKIKFIETKTNFYNIWICRSVMIGDGVVPGTHIAKLTHSSSAGSSFLDRSISRKSEYLTTSSLSDEIIDGTYPNATLSKQVKFLMLEHGGVALFDELLKGNDSVLAGFESTPLELKVWGDHYREILNKKPSSDFLLKQIYFPVENDYHLLTVVRSSSLSQKIYGDYFSKEARKLSESVNKARKAEKYSPEISKQALGVCKIATTLSQPQNVSVLNGKRGGRVRLFSAQPPVWQHQKKPPVRKTSWFYENSIYRATKEDIDFLRDFLVRFNHLDLSTRDPKKREWMVKWVNRIISNVLFFAEDAQNLTPGWSDDPKSKLKVEQQYFLDPYRSDEDFQVARQATDWSPVVCADFAAWLNNQLKGKDKKFTPQKEHTKLWKSLMEKALRDSNQVVEAVLAAQDEEKV</sequence>
<organism evidence="1 2">
    <name type="scientific">Leucothrix pacifica</name>
    <dbReference type="NCBI Taxonomy" id="1247513"/>
    <lineage>
        <taxon>Bacteria</taxon>
        <taxon>Pseudomonadati</taxon>
        <taxon>Pseudomonadota</taxon>
        <taxon>Gammaproteobacteria</taxon>
        <taxon>Thiotrichales</taxon>
        <taxon>Thiotrichaceae</taxon>
        <taxon>Leucothrix</taxon>
    </lineage>
</organism>
<comment type="caution">
    <text evidence="1">The sequence shown here is derived from an EMBL/GenBank/DDBJ whole genome shotgun (WGS) entry which is preliminary data.</text>
</comment>
<name>A0A317CDL2_9GAMM</name>
<dbReference type="Proteomes" id="UP000245539">
    <property type="component" value="Unassembled WGS sequence"/>
</dbReference>
<dbReference type="RefSeq" id="WP_109838093.1">
    <property type="nucleotide sequence ID" value="NZ_QGKM01000037.1"/>
</dbReference>
<protein>
    <submittedName>
        <fullName evidence="1">Type I-F CRISPR-associated protein Csy1</fullName>
    </submittedName>
</protein>
<dbReference type="EMBL" id="QGKM01000037">
    <property type="protein sequence ID" value="PWQ96477.1"/>
    <property type="molecule type" value="Genomic_DNA"/>
</dbReference>
<accession>A0A317CDL2</accession>